<evidence type="ECO:0000256" key="1">
    <source>
        <dbReference type="ARBA" id="ARBA00000707"/>
    </source>
</evidence>
<comment type="caution">
    <text evidence="19">The sequence shown here is derived from an EMBL/GenBank/DDBJ whole genome shotgun (WGS) entry which is preliminary data.</text>
</comment>
<keyword evidence="9 11" id="KW-0788">Thiol protease</keyword>
<feature type="domain" description="UBA" evidence="16">
    <location>
        <begin position="629"/>
        <end position="670"/>
    </location>
</feature>
<gene>
    <name evidence="19" type="ORF">CLODIP_2_CD09355</name>
</gene>
<reference evidence="19 20" key="1">
    <citation type="submission" date="2020-04" db="EMBL/GenBank/DDBJ databases">
        <authorList>
            <person name="Alioto T."/>
            <person name="Alioto T."/>
            <person name="Gomez Garrido J."/>
        </authorList>
    </citation>
    <scope>NUCLEOTIDE SEQUENCE [LARGE SCALE GENOMIC DNA]</scope>
</reference>
<dbReference type="InterPro" id="IPR018200">
    <property type="entry name" value="USP_CS"/>
</dbReference>
<evidence type="ECO:0000256" key="3">
    <source>
        <dbReference type="ARBA" id="ARBA00022670"/>
    </source>
</evidence>
<dbReference type="SUPFAM" id="SSF57850">
    <property type="entry name" value="RING/U-box"/>
    <property type="match status" value="1"/>
</dbReference>
<keyword evidence="4 11" id="KW-0479">Metal-binding</keyword>
<dbReference type="InterPro" id="IPR041432">
    <property type="entry name" value="UBP13_Znf-UBP_var"/>
</dbReference>
<evidence type="ECO:0000256" key="6">
    <source>
        <dbReference type="ARBA" id="ARBA00022771"/>
    </source>
</evidence>
<dbReference type="AlphaFoldDB" id="A0A8S1DC57"/>
<dbReference type="InterPro" id="IPR015940">
    <property type="entry name" value="UBA"/>
</dbReference>
<dbReference type="Gene3D" id="3.30.40.10">
    <property type="entry name" value="Zinc/RING finger domain, C3HC4 (zinc finger)"/>
    <property type="match status" value="2"/>
</dbReference>
<dbReference type="PROSITE" id="PS50235">
    <property type="entry name" value="USP_3"/>
    <property type="match status" value="1"/>
</dbReference>
<dbReference type="InterPro" id="IPR001607">
    <property type="entry name" value="Znf_UBP"/>
</dbReference>
<dbReference type="FunFam" id="3.30.40.10:FF:000026">
    <property type="entry name" value="Ubiquitin carboxyl-terminal hydrolase"/>
    <property type="match status" value="1"/>
</dbReference>
<dbReference type="PANTHER" id="PTHR21646">
    <property type="entry name" value="UBIQUITIN CARBOXYL-TERMINAL HYDROLASE"/>
    <property type="match status" value="1"/>
</dbReference>
<dbReference type="PROSITE" id="PS00973">
    <property type="entry name" value="USP_2"/>
    <property type="match status" value="1"/>
</dbReference>
<dbReference type="PANTHER" id="PTHR21646:SF10">
    <property type="entry name" value="UBIQUITIN CARBOXYL-TERMINAL HYDROLASE 14"/>
    <property type="match status" value="1"/>
</dbReference>
<evidence type="ECO:0000313" key="20">
    <source>
        <dbReference type="Proteomes" id="UP000494165"/>
    </source>
</evidence>
<keyword evidence="7 11" id="KW-0833">Ubl conjugation pathway</keyword>
<organism evidence="19 20">
    <name type="scientific">Cloeon dipterum</name>
    <dbReference type="NCBI Taxonomy" id="197152"/>
    <lineage>
        <taxon>Eukaryota</taxon>
        <taxon>Metazoa</taxon>
        <taxon>Ecdysozoa</taxon>
        <taxon>Arthropoda</taxon>
        <taxon>Hexapoda</taxon>
        <taxon>Insecta</taxon>
        <taxon>Pterygota</taxon>
        <taxon>Palaeoptera</taxon>
        <taxon>Ephemeroptera</taxon>
        <taxon>Pisciforma</taxon>
        <taxon>Baetidae</taxon>
        <taxon>Cloeon</taxon>
    </lineage>
</organism>
<feature type="domain" description="UBP-type" evidence="18">
    <location>
        <begin position="178"/>
        <end position="287"/>
    </location>
</feature>
<name>A0A8S1DC57_9INSE</name>
<dbReference type="GO" id="GO:0016579">
    <property type="term" value="P:protein deubiquitination"/>
    <property type="evidence" value="ECO:0007669"/>
    <property type="project" value="InterPro"/>
</dbReference>
<keyword evidence="6 14" id="KW-0863">Zinc-finger</keyword>
<feature type="binding site" evidence="13">
    <location>
        <position position="202"/>
    </location>
    <ligand>
        <name>Zn(2+)</name>
        <dbReference type="ChEBI" id="CHEBI:29105"/>
    </ligand>
</feature>
<evidence type="ECO:0000256" key="14">
    <source>
        <dbReference type="PROSITE-ProRule" id="PRU00502"/>
    </source>
</evidence>
<dbReference type="Gene3D" id="3.90.70.10">
    <property type="entry name" value="Cysteine proteinases"/>
    <property type="match status" value="1"/>
</dbReference>
<feature type="active site" description="Nucleophile" evidence="12">
    <location>
        <position position="339"/>
    </location>
</feature>
<dbReference type="InterPro" id="IPR001394">
    <property type="entry name" value="Peptidase_C19_UCH"/>
</dbReference>
<keyword evidence="20" id="KW-1185">Reference proteome</keyword>
<evidence type="ECO:0000259" key="18">
    <source>
        <dbReference type="PROSITE" id="PS50271"/>
    </source>
</evidence>
<evidence type="ECO:0000313" key="19">
    <source>
        <dbReference type="EMBL" id="CAB3378755.1"/>
    </source>
</evidence>
<evidence type="ECO:0000256" key="8">
    <source>
        <dbReference type="ARBA" id="ARBA00022801"/>
    </source>
</evidence>
<dbReference type="EMBL" id="CADEPI010000172">
    <property type="protein sequence ID" value="CAB3378755.1"/>
    <property type="molecule type" value="Genomic_DNA"/>
</dbReference>
<evidence type="ECO:0000256" key="7">
    <source>
        <dbReference type="ARBA" id="ARBA00022786"/>
    </source>
</evidence>
<dbReference type="InterPro" id="IPR009060">
    <property type="entry name" value="UBA-like_sf"/>
</dbReference>
<dbReference type="PROSITE" id="PS50271">
    <property type="entry name" value="ZF_UBP"/>
    <property type="match status" value="1"/>
</dbReference>
<dbReference type="Gene3D" id="1.10.8.10">
    <property type="entry name" value="DNA helicase RuvA subunit, C-terminal domain"/>
    <property type="match status" value="2"/>
</dbReference>
<dbReference type="Pfam" id="PF02148">
    <property type="entry name" value="zf-UBP"/>
    <property type="match status" value="1"/>
</dbReference>
<dbReference type="SUPFAM" id="SSF54001">
    <property type="entry name" value="Cysteine proteinases"/>
    <property type="match status" value="1"/>
</dbReference>
<evidence type="ECO:0000256" key="9">
    <source>
        <dbReference type="ARBA" id="ARBA00022807"/>
    </source>
</evidence>
<evidence type="ECO:0000256" key="12">
    <source>
        <dbReference type="PIRSR" id="PIRSR016308-1"/>
    </source>
</evidence>
<dbReference type="SMART" id="SM00290">
    <property type="entry name" value="ZnF_UBP"/>
    <property type="match status" value="1"/>
</dbReference>
<comment type="catalytic activity">
    <reaction evidence="1 11 15">
        <text>Thiol-dependent hydrolysis of ester, thioester, amide, peptide and isopeptide bonds formed by the C-terminal Gly of ubiquitin (a 76-residue protein attached to proteins as an intracellular targeting signal).</text>
        <dbReference type="EC" id="3.4.19.12"/>
    </reaction>
</comment>
<feature type="domain" description="USP" evidence="17">
    <location>
        <begin position="330"/>
        <end position="821"/>
    </location>
</feature>
<keyword evidence="3 11" id="KW-0645">Protease</keyword>
<evidence type="ECO:0000256" key="10">
    <source>
        <dbReference type="ARBA" id="ARBA00022833"/>
    </source>
</evidence>
<dbReference type="PROSITE" id="PS50030">
    <property type="entry name" value="UBA"/>
    <property type="match status" value="2"/>
</dbReference>
<dbReference type="Pfam" id="PF00627">
    <property type="entry name" value="UBA"/>
    <property type="match status" value="2"/>
</dbReference>
<feature type="domain" description="UBA" evidence="16">
    <location>
        <begin position="694"/>
        <end position="734"/>
    </location>
</feature>
<evidence type="ECO:0000259" key="17">
    <source>
        <dbReference type="PROSITE" id="PS50235"/>
    </source>
</evidence>
<evidence type="ECO:0000256" key="5">
    <source>
        <dbReference type="ARBA" id="ARBA00022737"/>
    </source>
</evidence>
<dbReference type="EC" id="3.4.19.12" evidence="11 15"/>
<dbReference type="CDD" id="cd14386">
    <property type="entry name" value="UBA2_UBP5"/>
    <property type="match status" value="1"/>
</dbReference>
<keyword evidence="10 11" id="KW-0862">Zinc</keyword>
<dbReference type="SMART" id="SM00165">
    <property type="entry name" value="UBA"/>
    <property type="match status" value="2"/>
</dbReference>
<accession>A0A8S1DC57</accession>
<evidence type="ECO:0000259" key="16">
    <source>
        <dbReference type="PROSITE" id="PS50030"/>
    </source>
</evidence>
<evidence type="ECO:0000256" key="15">
    <source>
        <dbReference type="RuleBase" id="RU366025"/>
    </source>
</evidence>
<evidence type="ECO:0000256" key="13">
    <source>
        <dbReference type="PIRSR" id="PIRSR016308-3"/>
    </source>
</evidence>
<protein>
    <recommendedName>
        <fullName evidence="11 15">Ubiquitin carboxyl-terminal hydrolase</fullName>
        <ecNumber evidence="11 15">3.4.19.12</ecNumber>
    </recommendedName>
</protein>
<dbReference type="InterPro" id="IPR050185">
    <property type="entry name" value="Ub_carboxyl-term_hydrolase"/>
</dbReference>
<dbReference type="OrthoDB" id="361536at2759"/>
<dbReference type="InterPro" id="IPR028889">
    <property type="entry name" value="USP"/>
</dbReference>
<evidence type="ECO:0000256" key="4">
    <source>
        <dbReference type="ARBA" id="ARBA00022723"/>
    </source>
</evidence>
<dbReference type="InterPro" id="IPR013083">
    <property type="entry name" value="Znf_RING/FYVE/PHD"/>
</dbReference>
<dbReference type="GO" id="GO:0004843">
    <property type="term" value="F:cysteine-type deubiquitinase activity"/>
    <property type="evidence" value="ECO:0007669"/>
    <property type="project" value="UniProtKB-UniRule"/>
</dbReference>
<sequence>MSGAADFANEMQENLRKVAVPIHGQKIYKDECVYSFDNPESKTGLYVCLHTFRGIGEEHLQRHYERTSGKGSVYLHIKRIKKKIENVESTPEGPDKKITRLAIGVEGGFFPDLNKKKFEYEDTLSIFLYPSRKSCPWPNPDLPEIVKLSVNAVLQADSAYKLEELEALSNTWDGETIFPSQYAENLEQVENGKKVPPTGWKCEKCDMTNNLWLNLTDGSILCGRKYFDGSGGNDHAIEYYREKGYPLAVKLGTITKEGKADVHSYKEDCLILDPYLAKHLAHFGINIGSMEKTERTMAELELEANQKFGEWSVVLESGSKLKPLSGPGLVGLSNLGNSCYMNSVMQVVFTIPDFVSKFLENRQAIYDEMARVDTANPVEDFNCQMAKLAEGLLTDKYAVPPVIDETTNDAIFEGIKPQMFKNLVGKGHADFSSKRQQDAQEFFLHIVNVLERSNLNQVNPTDCFKFKVEDRFECSQSHKVKYTYRTEYCLPLPIPEAAATNKEQLAAYLAQKKAAENAGQRYEGEVVRPHIKLDSCLETFSQAESIEQFYSTAINDKTTASKITRLATFPDYLMLHLKKFTLNEDWTPRKLDVAVEMPDVLDLSQIRGKGLQPNEEALPDLEGAPPVVQLDQNIIRTLLEMGFPLEACKKATFFTNNQGLEPATNWLMQHVGDSDFSDEFVPPGVTASGGGEFVPDDEALTMIISLGFSRAQAVKALKETNNSVERAADWVFSHHQELMELDAPEAADGGARQPAEPHFRDGGEKYQLVAFISHMGTSTMVGHYVCHILKDGRWVLFNDEKVALSEQPPKELGYLYFYKRIN</sequence>
<dbReference type="FunFam" id="1.10.8.10:FF:000086">
    <property type="entry name" value="Ubiquitin carboxyl-terminal hydrolase"/>
    <property type="match status" value="1"/>
</dbReference>
<dbReference type="PROSITE" id="PS00972">
    <property type="entry name" value="USP_1"/>
    <property type="match status" value="1"/>
</dbReference>
<feature type="active site" description="Proton acceptor" evidence="12">
    <location>
        <position position="783"/>
    </location>
</feature>
<comment type="similarity">
    <text evidence="2 11 15">Belongs to the peptidase C19 family.</text>
</comment>
<dbReference type="GO" id="GO:0006508">
    <property type="term" value="P:proteolysis"/>
    <property type="evidence" value="ECO:0007669"/>
    <property type="project" value="UniProtKB-KW"/>
</dbReference>
<dbReference type="CDD" id="cd14294">
    <property type="entry name" value="UBA1_UBP5_like"/>
    <property type="match status" value="1"/>
</dbReference>
<dbReference type="InterPro" id="IPR038765">
    <property type="entry name" value="Papain-like_cys_pep_sf"/>
</dbReference>
<evidence type="ECO:0000256" key="2">
    <source>
        <dbReference type="ARBA" id="ARBA00009085"/>
    </source>
</evidence>
<dbReference type="Pfam" id="PF17807">
    <property type="entry name" value="zf-UBP_var"/>
    <property type="match status" value="1"/>
</dbReference>
<feature type="binding site" evidence="13">
    <location>
        <position position="222"/>
    </location>
    <ligand>
        <name>Zn(2+)</name>
        <dbReference type="ChEBI" id="CHEBI:29105"/>
    </ligand>
</feature>
<dbReference type="PIRSF" id="PIRSF016308">
    <property type="entry name" value="UBP"/>
    <property type="match status" value="1"/>
</dbReference>
<dbReference type="Proteomes" id="UP000494165">
    <property type="component" value="Unassembled WGS sequence"/>
</dbReference>
<keyword evidence="8 11" id="KW-0378">Hydrolase</keyword>
<dbReference type="CDD" id="cd02658">
    <property type="entry name" value="Peptidase_C19B"/>
    <property type="match status" value="1"/>
</dbReference>
<proteinExistence type="inferred from homology"/>
<dbReference type="Pfam" id="PF00443">
    <property type="entry name" value="UCH"/>
    <property type="match status" value="1"/>
</dbReference>
<feature type="binding site" evidence="13">
    <location>
        <position position="205"/>
    </location>
    <ligand>
        <name>Zn(2+)</name>
        <dbReference type="ChEBI" id="CHEBI:29105"/>
    </ligand>
</feature>
<evidence type="ECO:0000256" key="11">
    <source>
        <dbReference type="PIRNR" id="PIRNR016308"/>
    </source>
</evidence>
<keyword evidence="5" id="KW-0677">Repeat</keyword>
<dbReference type="GO" id="GO:0008270">
    <property type="term" value="F:zinc ion binding"/>
    <property type="evidence" value="ECO:0007669"/>
    <property type="project" value="UniProtKB-UniRule"/>
</dbReference>
<feature type="binding site" evidence="13">
    <location>
        <position position="235"/>
    </location>
    <ligand>
        <name>Zn(2+)</name>
        <dbReference type="ChEBI" id="CHEBI:29105"/>
    </ligand>
</feature>
<dbReference type="InterPro" id="IPR016652">
    <property type="entry name" value="Ubiquitinyl_hydrolase"/>
</dbReference>
<dbReference type="SUPFAM" id="SSF46934">
    <property type="entry name" value="UBA-like"/>
    <property type="match status" value="1"/>
</dbReference>